<comment type="caution">
    <text evidence="1">The sequence shown here is derived from an EMBL/GenBank/DDBJ whole genome shotgun (WGS) entry which is preliminary data.</text>
</comment>
<accession>A0AAJ1W4B6</accession>
<proteinExistence type="predicted"/>
<sequence>MTIAISIFDVTPEMLPGRQKPRPTGACFKPEFHLVRGHIRDYVPPDDLRDSYGVPLKQRRRDCPRCGIRYTADNPVSHPGFNDNCRDCAEVVALIKRLV</sequence>
<dbReference type="Proteomes" id="UP001229081">
    <property type="component" value="Unassembled WGS sequence"/>
</dbReference>
<name>A0AAJ1W4B6_9MYCO</name>
<dbReference type="AlphaFoldDB" id="A0AAJ1W4B6"/>
<evidence type="ECO:0000313" key="1">
    <source>
        <dbReference type="EMBL" id="MDP7739265.1"/>
    </source>
</evidence>
<protein>
    <submittedName>
        <fullName evidence="1">Uncharacterized protein</fullName>
    </submittedName>
</protein>
<gene>
    <name evidence="1" type="ORF">QXL92_31520</name>
</gene>
<evidence type="ECO:0000313" key="2">
    <source>
        <dbReference type="Proteomes" id="UP001229081"/>
    </source>
</evidence>
<dbReference type="EMBL" id="JAUFSA010000004">
    <property type="protein sequence ID" value="MDP7739265.1"/>
    <property type="molecule type" value="Genomic_DNA"/>
</dbReference>
<reference evidence="1" key="1">
    <citation type="submission" date="2023-06" db="EMBL/GenBank/DDBJ databases">
        <title>Identification of two novel mycobacterium reveal diversities and complexities of Mycobacterium gordonae clade.</title>
        <authorList>
            <person name="Matsumoto Y."/>
            <person name="Nakamura S."/>
            <person name="Motooka D."/>
            <person name="Fukushima K."/>
        </authorList>
    </citation>
    <scope>NUCLEOTIDE SEQUENCE</scope>
    <source>
        <strain evidence="1">TY812</strain>
    </source>
</reference>
<dbReference type="RefSeq" id="WP_133437153.1">
    <property type="nucleotide sequence ID" value="NZ_JAUFSA010000004.1"/>
</dbReference>
<organism evidence="1 2">
    <name type="scientific">Mycobacterium paragordonae</name>
    <dbReference type="NCBI Taxonomy" id="1389713"/>
    <lineage>
        <taxon>Bacteria</taxon>
        <taxon>Bacillati</taxon>
        <taxon>Actinomycetota</taxon>
        <taxon>Actinomycetes</taxon>
        <taxon>Mycobacteriales</taxon>
        <taxon>Mycobacteriaceae</taxon>
        <taxon>Mycobacterium</taxon>
    </lineage>
</organism>